<evidence type="ECO:0000256" key="12">
    <source>
        <dbReference type="SAM" id="MobiDB-lite"/>
    </source>
</evidence>
<evidence type="ECO:0000256" key="6">
    <source>
        <dbReference type="ARBA" id="ARBA00022827"/>
    </source>
</evidence>
<evidence type="ECO:0000313" key="15">
    <source>
        <dbReference type="EnsemblMetazoa" id="SMAR008318-PA"/>
    </source>
</evidence>
<dbReference type="InterPro" id="IPR029324">
    <property type="entry name" value="AIF_C"/>
</dbReference>
<dbReference type="SUPFAM" id="SSF51905">
    <property type="entry name" value="FAD/NAD(P)-binding domain"/>
    <property type="match status" value="2"/>
</dbReference>
<dbReference type="PRINTS" id="PR00411">
    <property type="entry name" value="PNDRDTASEI"/>
</dbReference>
<comment type="cofactor">
    <cofactor evidence="1">
        <name>FAD</name>
        <dbReference type="ChEBI" id="CHEBI:57692"/>
    </cofactor>
</comment>
<evidence type="ECO:0000256" key="9">
    <source>
        <dbReference type="ARBA" id="ARBA00023027"/>
    </source>
</evidence>
<evidence type="ECO:0000256" key="4">
    <source>
        <dbReference type="ARBA" id="ARBA00022630"/>
    </source>
</evidence>
<evidence type="ECO:0000256" key="3">
    <source>
        <dbReference type="ARBA" id="ARBA00006442"/>
    </source>
</evidence>
<dbReference type="Gene3D" id="3.50.50.60">
    <property type="entry name" value="FAD/NAD(P)-binding domain"/>
    <property type="match status" value="2"/>
</dbReference>
<evidence type="ECO:0000259" key="13">
    <source>
        <dbReference type="Pfam" id="PF07992"/>
    </source>
</evidence>
<dbReference type="AlphaFoldDB" id="T1J3Z2"/>
<feature type="domain" description="Mitochondrial apoptosis-inducing factor C-terminal" evidence="14">
    <location>
        <begin position="474"/>
        <end position="598"/>
    </location>
</feature>
<dbReference type="InterPro" id="IPR050446">
    <property type="entry name" value="FAD-oxidoreductase/Apoptosis"/>
</dbReference>
<feature type="region of interest" description="Disordered" evidence="12">
    <location>
        <begin position="523"/>
        <end position="559"/>
    </location>
</feature>
<comment type="subcellular location">
    <subcellularLocation>
        <location evidence="2">Mitochondrion</location>
    </subcellularLocation>
</comment>
<dbReference type="HOGENOM" id="CLU_003291_5_2_1"/>
<keyword evidence="9" id="KW-0520">NAD</keyword>
<evidence type="ECO:0000256" key="11">
    <source>
        <dbReference type="ARBA" id="ARBA00047786"/>
    </source>
</evidence>
<dbReference type="SUPFAM" id="SSF55424">
    <property type="entry name" value="FAD/NAD-linked reductases, dimerisation (C-terminal) domain"/>
    <property type="match status" value="1"/>
</dbReference>
<keyword evidence="4" id="KW-0285">Flavoprotein</keyword>
<feature type="compositionally biased region" description="Basic and acidic residues" evidence="12">
    <location>
        <begin position="523"/>
        <end position="545"/>
    </location>
</feature>
<dbReference type="GO" id="GO:0006915">
    <property type="term" value="P:apoptotic process"/>
    <property type="evidence" value="ECO:0007669"/>
    <property type="project" value="UniProtKB-KW"/>
</dbReference>
<dbReference type="GO" id="GO:0046983">
    <property type="term" value="F:protein dimerization activity"/>
    <property type="evidence" value="ECO:0007669"/>
    <property type="project" value="InterPro"/>
</dbReference>
<dbReference type="STRING" id="126957.T1J3Z2"/>
<dbReference type="GO" id="GO:0016174">
    <property type="term" value="F:NAD(P)H oxidase H2O2-forming activity"/>
    <property type="evidence" value="ECO:0007669"/>
    <property type="project" value="TreeGrafter"/>
</dbReference>
<sequence>MSAYANLKLISSSLNRQIRSFGSLENLLTKNVSLKRNHKQHEYFKNIGLSCRKYSSPPNLGTTLTPLLIRASKFGAVGILLTGGAFYLYKSNKLQEFNPIEWNKGGNGIDASDSTQHGNALGMPNVSAAYRTSQTPPNFAPYMIIGGGTSAFAAFRSIRSNDPTAKVLVITEEQHFPYMRPPLSKELWFAEDPKTTKTLRFKQWNGKERSLFLEQDDFYILPYDLESKETGGVAVLRGRKVVKVDPYSSKVTLDNNVEIGYEKCLIATGGTPRNLPLFEDAPRPLKERISVFRSIDHFRDVDKLLKKVNSITVIGGGFLGSELACAFGRRSKKLGFEVNQVFPEGGNMGSVLPEYLSKWATGKVKIEGVKVHTDVNVVGACLTNKNRVLLRLSDGEEIETDHVVVAAGLTPNTELAKFAGLEVDRQLGGYVVNSELEARSNIWVAGDAACFFDPQLGRRRVEHHDHAVVSGRLAGLNMTGAKRPYSHQSMFWSDLGPDVGYEAIGVVDATLPTVGVFAKASDKDSPKGVVDETGDSIRSETELRAPETTPTTLEAKPPKKGEEYGKGIVFYLKDDVIVGILLWNVFNRMSVARKVIKEGKKFDDLNEVAKLFNIHDTEDKPPA</sequence>
<evidence type="ECO:0008006" key="17">
    <source>
        <dbReference type="Google" id="ProtNLM"/>
    </source>
</evidence>
<evidence type="ECO:0000256" key="1">
    <source>
        <dbReference type="ARBA" id="ARBA00001974"/>
    </source>
</evidence>
<comment type="similarity">
    <text evidence="3">Belongs to the FAD-dependent oxidoreductase family.</text>
</comment>
<evidence type="ECO:0000313" key="16">
    <source>
        <dbReference type="Proteomes" id="UP000014500"/>
    </source>
</evidence>
<dbReference type="Gene3D" id="3.30.390.30">
    <property type="match status" value="1"/>
</dbReference>
<keyword evidence="7" id="KW-0809">Transit peptide</keyword>
<dbReference type="Proteomes" id="UP000014500">
    <property type="component" value="Unassembled WGS sequence"/>
</dbReference>
<organism evidence="15 16">
    <name type="scientific">Strigamia maritima</name>
    <name type="common">European centipede</name>
    <name type="synonym">Geophilus maritimus</name>
    <dbReference type="NCBI Taxonomy" id="126957"/>
    <lineage>
        <taxon>Eukaryota</taxon>
        <taxon>Metazoa</taxon>
        <taxon>Ecdysozoa</taxon>
        <taxon>Arthropoda</taxon>
        <taxon>Myriapoda</taxon>
        <taxon>Chilopoda</taxon>
        <taxon>Pleurostigmophora</taxon>
        <taxon>Geophilomorpha</taxon>
        <taxon>Linotaeniidae</taxon>
        <taxon>Strigamia</taxon>
    </lineage>
</organism>
<dbReference type="SMART" id="SM01353">
    <property type="entry name" value="AIF_C"/>
    <property type="match status" value="1"/>
</dbReference>
<evidence type="ECO:0000256" key="5">
    <source>
        <dbReference type="ARBA" id="ARBA00022703"/>
    </source>
</evidence>
<protein>
    <recommendedName>
        <fullName evidence="17">FAD/NAD(P)-binding domain-containing protein</fullName>
    </recommendedName>
</protein>
<reference evidence="15" key="2">
    <citation type="submission" date="2015-02" db="UniProtKB">
        <authorList>
            <consortium name="EnsemblMetazoa"/>
        </authorList>
    </citation>
    <scope>IDENTIFICATION</scope>
</reference>
<name>T1J3Z2_STRMM</name>
<keyword evidence="16" id="KW-1185">Reference proteome</keyword>
<accession>T1J3Z2</accession>
<dbReference type="PANTHER" id="PTHR43557">
    <property type="entry name" value="APOPTOSIS-INDUCING FACTOR 1"/>
    <property type="match status" value="1"/>
</dbReference>
<keyword evidence="8" id="KW-0560">Oxidoreductase</keyword>
<dbReference type="InterPro" id="IPR023753">
    <property type="entry name" value="FAD/NAD-binding_dom"/>
</dbReference>
<keyword evidence="6" id="KW-0274">FAD</keyword>
<dbReference type="OMA" id="RSIFFEH"/>
<dbReference type="InterPro" id="IPR036188">
    <property type="entry name" value="FAD/NAD-bd_sf"/>
</dbReference>
<dbReference type="PhylomeDB" id="T1J3Z2"/>
<evidence type="ECO:0000256" key="8">
    <source>
        <dbReference type="ARBA" id="ARBA00023002"/>
    </source>
</evidence>
<dbReference type="Pfam" id="PF07992">
    <property type="entry name" value="Pyr_redox_2"/>
    <property type="match status" value="1"/>
</dbReference>
<dbReference type="GO" id="GO:0005739">
    <property type="term" value="C:mitochondrion"/>
    <property type="evidence" value="ECO:0007669"/>
    <property type="project" value="UniProtKB-SubCell"/>
</dbReference>
<dbReference type="GO" id="GO:0033108">
    <property type="term" value="P:mitochondrial respiratory chain complex assembly"/>
    <property type="evidence" value="ECO:0007669"/>
    <property type="project" value="TreeGrafter"/>
</dbReference>
<dbReference type="PANTHER" id="PTHR43557:SF4">
    <property type="entry name" value="APOPTOSIS-INDUCING FACTOR 1, MITOCHONDRIAL"/>
    <property type="match status" value="1"/>
</dbReference>
<evidence type="ECO:0000256" key="2">
    <source>
        <dbReference type="ARBA" id="ARBA00004173"/>
    </source>
</evidence>
<keyword evidence="5" id="KW-0053">Apoptosis</keyword>
<dbReference type="PRINTS" id="PR00368">
    <property type="entry name" value="FADPNR"/>
</dbReference>
<reference evidence="16" key="1">
    <citation type="submission" date="2011-05" db="EMBL/GenBank/DDBJ databases">
        <authorList>
            <person name="Richards S.R."/>
            <person name="Qu J."/>
            <person name="Jiang H."/>
            <person name="Jhangiani S.N."/>
            <person name="Agravi P."/>
            <person name="Goodspeed R."/>
            <person name="Gross S."/>
            <person name="Mandapat C."/>
            <person name="Jackson L."/>
            <person name="Mathew T."/>
            <person name="Pu L."/>
            <person name="Thornton R."/>
            <person name="Saada N."/>
            <person name="Wilczek-Boney K.B."/>
            <person name="Lee S."/>
            <person name="Kovar C."/>
            <person name="Wu Y."/>
            <person name="Scherer S.E."/>
            <person name="Worley K.C."/>
            <person name="Muzny D.M."/>
            <person name="Gibbs R."/>
        </authorList>
    </citation>
    <scope>NUCLEOTIDE SEQUENCE</scope>
    <source>
        <strain evidence="16">Brora</strain>
    </source>
</reference>
<dbReference type="InterPro" id="IPR016156">
    <property type="entry name" value="FAD/NAD-linked_Rdtase_dimer_sf"/>
</dbReference>
<proteinExistence type="inferred from homology"/>
<keyword evidence="10" id="KW-0496">Mitochondrion</keyword>
<dbReference type="eggNOG" id="KOG1346">
    <property type="taxonomic scope" value="Eukaryota"/>
</dbReference>
<evidence type="ECO:0000256" key="10">
    <source>
        <dbReference type="ARBA" id="ARBA00023128"/>
    </source>
</evidence>
<dbReference type="EMBL" id="JH431832">
    <property type="status" value="NOT_ANNOTATED_CDS"/>
    <property type="molecule type" value="Genomic_DNA"/>
</dbReference>
<dbReference type="GO" id="GO:0071949">
    <property type="term" value="F:FAD binding"/>
    <property type="evidence" value="ECO:0007669"/>
    <property type="project" value="TreeGrafter"/>
</dbReference>
<comment type="catalytic activity">
    <reaction evidence="11">
        <text>A + NADH + H(+) = AH2 + NAD(+)</text>
        <dbReference type="Rhea" id="RHEA:11356"/>
        <dbReference type="ChEBI" id="CHEBI:13193"/>
        <dbReference type="ChEBI" id="CHEBI:15378"/>
        <dbReference type="ChEBI" id="CHEBI:17499"/>
        <dbReference type="ChEBI" id="CHEBI:57540"/>
        <dbReference type="ChEBI" id="CHEBI:57945"/>
    </reaction>
</comment>
<dbReference type="Pfam" id="PF14721">
    <property type="entry name" value="AIF_C"/>
    <property type="match status" value="1"/>
</dbReference>
<evidence type="ECO:0000259" key="14">
    <source>
        <dbReference type="Pfam" id="PF14721"/>
    </source>
</evidence>
<evidence type="ECO:0000256" key="7">
    <source>
        <dbReference type="ARBA" id="ARBA00022946"/>
    </source>
</evidence>
<dbReference type="EnsemblMetazoa" id="SMAR008318-RA">
    <property type="protein sequence ID" value="SMAR008318-PA"/>
    <property type="gene ID" value="SMAR008318"/>
</dbReference>
<feature type="domain" description="FAD/NAD(P)-binding" evidence="13">
    <location>
        <begin position="142"/>
        <end position="470"/>
    </location>
</feature>